<dbReference type="RefSeq" id="WP_169553663.1">
    <property type="nucleotide sequence ID" value="NZ_CP051678.1"/>
</dbReference>
<geneLocation type="plasmid" evidence="1 2">
    <name>unnamed1</name>
</geneLocation>
<dbReference type="Proteomes" id="UP000501128">
    <property type="component" value="Plasmid unnamed1"/>
</dbReference>
<dbReference type="KEGG" id="srho:HH216_25215"/>
<accession>A0A7L5DT97</accession>
<dbReference type="Pfam" id="PF22028">
    <property type="entry name" value="DUF6934"/>
    <property type="match status" value="1"/>
</dbReference>
<gene>
    <name evidence="1" type="ORF">HH216_25215</name>
</gene>
<dbReference type="InterPro" id="IPR053865">
    <property type="entry name" value="DUF6934"/>
</dbReference>
<protein>
    <submittedName>
        <fullName evidence="1">Uncharacterized protein</fullName>
    </submittedName>
</protein>
<proteinExistence type="predicted"/>
<dbReference type="AlphaFoldDB" id="A0A7L5DT97"/>
<reference evidence="1 2" key="1">
    <citation type="submission" date="2020-04" db="EMBL/GenBank/DDBJ databases">
        <title>Genome sequencing of novel species.</title>
        <authorList>
            <person name="Heo J."/>
            <person name="Kim S.-J."/>
            <person name="Kim J.-S."/>
            <person name="Hong S.-B."/>
            <person name="Kwon S.-W."/>
        </authorList>
    </citation>
    <scope>NUCLEOTIDE SEQUENCE [LARGE SCALE GENOMIC DNA]</scope>
    <source>
        <strain evidence="1 2">CJU-R4</strain>
        <plasmid evidence="1 2">unnamed1</plasmid>
    </source>
</reference>
<organism evidence="1 2">
    <name type="scientific">Spirosoma rhododendri</name>
    <dbReference type="NCBI Taxonomy" id="2728024"/>
    <lineage>
        <taxon>Bacteria</taxon>
        <taxon>Pseudomonadati</taxon>
        <taxon>Bacteroidota</taxon>
        <taxon>Cytophagia</taxon>
        <taxon>Cytophagales</taxon>
        <taxon>Cytophagaceae</taxon>
        <taxon>Spirosoma</taxon>
    </lineage>
</organism>
<keyword evidence="1" id="KW-0614">Plasmid</keyword>
<dbReference type="EMBL" id="CP051678">
    <property type="protein sequence ID" value="QJD81646.1"/>
    <property type="molecule type" value="Genomic_DNA"/>
</dbReference>
<evidence type="ECO:0000313" key="1">
    <source>
        <dbReference type="EMBL" id="QJD81646.1"/>
    </source>
</evidence>
<evidence type="ECO:0000313" key="2">
    <source>
        <dbReference type="Proteomes" id="UP000501128"/>
    </source>
</evidence>
<name>A0A7L5DT97_9BACT</name>
<sequence length="154" mass="17966">MNIESYELKESERGTAFAFVNEGLRGSFQMGIQYQVTQNPLIWNLGFGIWVDYEEDNRQKRRLDDRTVLDNGNRNQVIATVIKSLFMFWEHHPDKLVFLTGSTDARTRLYRGVVNLYGHEVSDRIDFFGIDKMGNLYPYHPPGNGTEAFILRLR</sequence>
<keyword evidence="2" id="KW-1185">Reference proteome</keyword>